<evidence type="ECO:0000256" key="4">
    <source>
        <dbReference type="ARBA" id="ARBA00023136"/>
    </source>
</evidence>
<feature type="transmembrane region" description="Helical" evidence="5">
    <location>
        <begin position="280"/>
        <end position="298"/>
    </location>
</feature>
<name>A0A6S6TKV1_9GAMM</name>
<evidence type="ECO:0000256" key="1">
    <source>
        <dbReference type="ARBA" id="ARBA00004141"/>
    </source>
</evidence>
<keyword evidence="3 5" id="KW-1133">Transmembrane helix</keyword>
<dbReference type="AlphaFoldDB" id="A0A6S6TKV1"/>
<feature type="domain" description="O-antigen ligase-related" evidence="6">
    <location>
        <begin position="240"/>
        <end position="380"/>
    </location>
</feature>
<gene>
    <name evidence="7" type="ORF">HELGO_WM21265</name>
</gene>
<feature type="transmembrane region" description="Helical" evidence="5">
    <location>
        <begin position="125"/>
        <end position="142"/>
    </location>
</feature>
<reference evidence="7" key="1">
    <citation type="submission" date="2020-01" db="EMBL/GenBank/DDBJ databases">
        <authorList>
            <person name="Meier V. D."/>
            <person name="Meier V D."/>
        </authorList>
    </citation>
    <scope>NUCLEOTIDE SEQUENCE</scope>
    <source>
        <strain evidence="7">HLG_WM_MAG_07</strain>
    </source>
</reference>
<dbReference type="Pfam" id="PF04932">
    <property type="entry name" value="Wzy_C"/>
    <property type="match status" value="1"/>
</dbReference>
<dbReference type="GO" id="GO:0016020">
    <property type="term" value="C:membrane"/>
    <property type="evidence" value="ECO:0007669"/>
    <property type="project" value="UniProtKB-SubCell"/>
</dbReference>
<feature type="transmembrane region" description="Helical" evidence="5">
    <location>
        <begin position="230"/>
        <end position="249"/>
    </location>
</feature>
<feature type="transmembrane region" description="Helical" evidence="5">
    <location>
        <begin position="255"/>
        <end position="271"/>
    </location>
</feature>
<evidence type="ECO:0000313" key="7">
    <source>
        <dbReference type="EMBL" id="CAA6823551.1"/>
    </source>
</evidence>
<feature type="transmembrane region" description="Helical" evidence="5">
    <location>
        <begin position="63"/>
        <end position="82"/>
    </location>
</feature>
<sequence>MNMHFSFQYTLTALVLILLTTYPLVGGMEVFNMLPWVEATALITLSILIIGTKDFSFINKRTWAYIALILVTPLIFLIPIPFSVFETLPGYEIYAQIITWVSQNGNIQEPTSLPISLVPYRTEHAFLYLIPPITIFLILASINTRQKILIIYAILFIAFCEASLALIQFSSGSEYFFFGIPQLKPGIAYGTYQNADHLVFLFAMSLPISIALLFAELNHKHYRQANSSNSILKIIIFSMLIVIFIIGALVTGSRAGIALTFLAGYLAYLTFSRRNMKKKILFLLPALVIVFLGISTFLDLTPVLNLFLGRNPLNDGRWLINVHTWEGIQAFFPIGSGPGTYPEIYRIFQPPEQIGFINHAHNDFLEIIFETGVLGIALILIGLYLLLSQSRKIPKRRLTDFQYLQKSTGIGILIFLLHSILDFNMHDPLNVLFFASILGVFYSKPKFQPQANPS</sequence>
<dbReference type="InterPro" id="IPR051533">
    <property type="entry name" value="WaaL-like"/>
</dbReference>
<proteinExistence type="predicted"/>
<evidence type="ECO:0000256" key="3">
    <source>
        <dbReference type="ARBA" id="ARBA00022989"/>
    </source>
</evidence>
<evidence type="ECO:0000256" key="2">
    <source>
        <dbReference type="ARBA" id="ARBA00022692"/>
    </source>
</evidence>
<feature type="transmembrane region" description="Helical" evidence="5">
    <location>
        <begin position="198"/>
        <end position="218"/>
    </location>
</feature>
<accession>A0A6S6TKV1</accession>
<feature type="transmembrane region" description="Helical" evidence="5">
    <location>
        <begin position="149"/>
        <end position="169"/>
    </location>
</feature>
<keyword evidence="2 5" id="KW-0812">Transmembrane</keyword>
<dbReference type="PANTHER" id="PTHR37422">
    <property type="entry name" value="TEICHURONIC ACID BIOSYNTHESIS PROTEIN TUAE"/>
    <property type="match status" value="1"/>
</dbReference>
<keyword evidence="4 5" id="KW-0472">Membrane</keyword>
<evidence type="ECO:0000259" key="6">
    <source>
        <dbReference type="Pfam" id="PF04932"/>
    </source>
</evidence>
<feature type="transmembrane region" description="Helical" evidence="5">
    <location>
        <begin position="33"/>
        <end position="51"/>
    </location>
</feature>
<dbReference type="InterPro" id="IPR007016">
    <property type="entry name" value="O-antigen_ligase-rel_domated"/>
</dbReference>
<comment type="subcellular location">
    <subcellularLocation>
        <location evidence="1">Membrane</location>
        <topology evidence="1">Multi-pass membrane protein</topology>
    </subcellularLocation>
</comment>
<dbReference type="PANTHER" id="PTHR37422:SF23">
    <property type="entry name" value="TEICHURONIC ACID BIOSYNTHESIS PROTEIN TUAE"/>
    <property type="match status" value="1"/>
</dbReference>
<protein>
    <recommendedName>
        <fullName evidence="6">O-antigen ligase-related domain-containing protein</fullName>
    </recommendedName>
</protein>
<dbReference type="EMBL" id="CACVAY010000113">
    <property type="protein sequence ID" value="CAA6823551.1"/>
    <property type="molecule type" value="Genomic_DNA"/>
</dbReference>
<feature type="transmembrane region" description="Helical" evidence="5">
    <location>
        <begin position="367"/>
        <end position="387"/>
    </location>
</feature>
<evidence type="ECO:0000256" key="5">
    <source>
        <dbReference type="SAM" id="Phobius"/>
    </source>
</evidence>
<organism evidence="7">
    <name type="scientific">uncultured Thiotrichaceae bacterium</name>
    <dbReference type="NCBI Taxonomy" id="298394"/>
    <lineage>
        <taxon>Bacteria</taxon>
        <taxon>Pseudomonadati</taxon>
        <taxon>Pseudomonadota</taxon>
        <taxon>Gammaproteobacteria</taxon>
        <taxon>Thiotrichales</taxon>
        <taxon>Thiotrichaceae</taxon>
        <taxon>environmental samples</taxon>
    </lineage>
</organism>